<sequence length="278" mass="29309">MARRLLLVTGVVAAAVAIGLGVWLQIDERRTLGVTHAATSTARDRVDIRASIQRVDANARELTLRLLVVPRGDLAEAGGLSPVSDLTLLTSAPVRGDLRFPAHTRISSVDVPVALSGGSAADYPFDAYESEIEVAAQMDGAAVPVNMTLTGRDPLFTQRVAAEAAGGVAYFGVTVERTTSVLLFALFMMAAMWALAGAVVIATWFLISRRRGLVWPALGWMAATLFALAAFRGTAPGSPPFGCLVDYAAFLWAEMIIAVSLTCTVIAGARAEFTGTTQ</sequence>
<keyword evidence="1" id="KW-1133">Transmembrane helix</keyword>
<evidence type="ECO:0008006" key="4">
    <source>
        <dbReference type="Google" id="ProtNLM"/>
    </source>
</evidence>
<feature type="transmembrane region" description="Helical" evidence="1">
    <location>
        <begin position="247"/>
        <end position="269"/>
    </location>
</feature>
<evidence type="ECO:0000256" key="1">
    <source>
        <dbReference type="SAM" id="Phobius"/>
    </source>
</evidence>
<dbReference type="InterPro" id="IPR027948">
    <property type="entry name" value="DUF4436"/>
</dbReference>
<feature type="transmembrane region" description="Helical" evidence="1">
    <location>
        <begin position="181"/>
        <end position="206"/>
    </location>
</feature>
<keyword evidence="1" id="KW-0472">Membrane</keyword>
<dbReference type="RefSeq" id="WP_184973772.1">
    <property type="nucleotide sequence ID" value="NZ_JACHIN010000021.1"/>
</dbReference>
<gene>
    <name evidence="2" type="ORF">HNR40_009613</name>
</gene>
<keyword evidence="1" id="KW-0812">Transmembrane</keyword>
<evidence type="ECO:0000313" key="3">
    <source>
        <dbReference type="Proteomes" id="UP000568380"/>
    </source>
</evidence>
<comment type="caution">
    <text evidence="2">The sequence shown here is derived from an EMBL/GenBank/DDBJ whole genome shotgun (WGS) entry which is preliminary data.</text>
</comment>
<organism evidence="2 3">
    <name type="scientific">Nonomuraea endophytica</name>
    <dbReference type="NCBI Taxonomy" id="714136"/>
    <lineage>
        <taxon>Bacteria</taxon>
        <taxon>Bacillati</taxon>
        <taxon>Actinomycetota</taxon>
        <taxon>Actinomycetes</taxon>
        <taxon>Streptosporangiales</taxon>
        <taxon>Streptosporangiaceae</taxon>
        <taxon>Nonomuraea</taxon>
    </lineage>
</organism>
<evidence type="ECO:0000313" key="2">
    <source>
        <dbReference type="EMBL" id="MBB5084105.1"/>
    </source>
</evidence>
<keyword evidence="3" id="KW-1185">Reference proteome</keyword>
<proteinExistence type="predicted"/>
<name>A0A7W8ADH7_9ACTN</name>
<protein>
    <recommendedName>
        <fullName evidence="4">DUF4436 domain-containing protein</fullName>
    </recommendedName>
</protein>
<accession>A0A7W8ADH7</accession>
<feature type="transmembrane region" description="Helical" evidence="1">
    <location>
        <begin position="213"/>
        <end position="235"/>
    </location>
</feature>
<dbReference type="EMBL" id="JACHIN010000021">
    <property type="protein sequence ID" value="MBB5084105.1"/>
    <property type="molecule type" value="Genomic_DNA"/>
</dbReference>
<dbReference type="Pfam" id="PF14494">
    <property type="entry name" value="DUF4436"/>
    <property type="match status" value="1"/>
</dbReference>
<dbReference type="Proteomes" id="UP000568380">
    <property type="component" value="Unassembled WGS sequence"/>
</dbReference>
<dbReference type="AlphaFoldDB" id="A0A7W8ADH7"/>
<reference evidence="2 3" key="1">
    <citation type="submission" date="2020-08" db="EMBL/GenBank/DDBJ databases">
        <title>Genomic Encyclopedia of Type Strains, Phase IV (KMG-IV): sequencing the most valuable type-strain genomes for metagenomic binning, comparative biology and taxonomic classification.</title>
        <authorList>
            <person name="Goeker M."/>
        </authorList>
    </citation>
    <scope>NUCLEOTIDE SEQUENCE [LARGE SCALE GENOMIC DNA]</scope>
    <source>
        <strain evidence="2 3">DSM 45385</strain>
    </source>
</reference>